<proteinExistence type="predicted"/>
<gene>
    <name evidence="1" type="ORF">METZ01_LOCUS42333</name>
</gene>
<evidence type="ECO:0000313" key="1">
    <source>
        <dbReference type="EMBL" id="SUZ89479.1"/>
    </source>
</evidence>
<protein>
    <submittedName>
        <fullName evidence="1">Uncharacterized protein</fullName>
    </submittedName>
</protein>
<dbReference type="EMBL" id="UINC01001816">
    <property type="protein sequence ID" value="SUZ89479.1"/>
    <property type="molecule type" value="Genomic_DNA"/>
</dbReference>
<reference evidence="1" key="1">
    <citation type="submission" date="2018-05" db="EMBL/GenBank/DDBJ databases">
        <authorList>
            <person name="Lanie J.A."/>
            <person name="Ng W.-L."/>
            <person name="Kazmierczak K.M."/>
            <person name="Andrzejewski T.M."/>
            <person name="Davidsen T.M."/>
            <person name="Wayne K.J."/>
            <person name="Tettelin H."/>
            <person name="Glass J.I."/>
            <person name="Rusch D."/>
            <person name="Podicherti R."/>
            <person name="Tsui H.-C.T."/>
            <person name="Winkler M.E."/>
        </authorList>
    </citation>
    <scope>NUCLEOTIDE SEQUENCE</scope>
</reference>
<organism evidence="1">
    <name type="scientific">marine metagenome</name>
    <dbReference type="NCBI Taxonomy" id="408172"/>
    <lineage>
        <taxon>unclassified sequences</taxon>
        <taxon>metagenomes</taxon>
        <taxon>ecological metagenomes</taxon>
    </lineage>
</organism>
<dbReference type="AlphaFoldDB" id="A0A381RF24"/>
<name>A0A381RF24_9ZZZZ</name>
<feature type="non-terminal residue" evidence="1">
    <location>
        <position position="39"/>
    </location>
</feature>
<accession>A0A381RF24</accession>
<sequence>MIGWAKCPEDLVQAHRYDDCGPLAHRVEQGTFNPKVPGS</sequence>